<keyword evidence="2" id="KW-1185">Reference proteome</keyword>
<proteinExistence type="predicted"/>
<organism evidence="1 2">
    <name type="scientific">Deinococcus aluminii</name>
    <dbReference type="NCBI Taxonomy" id="1656885"/>
    <lineage>
        <taxon>Bacteria</taxon>
        <taxon>Thermotogati</taxon>
        <taxon>Deinococcota</taxon>
        <taxon>Deinococci</taxon>
        <taxon>Deinococcales</taxon>
        <taxon>Deinococcaceae</taxon>
        <taxon>Deinococcus</taxon>
    </lineage>
</organism>
<comment type="caution">
    <text evidence="1">The sequence shown here is derived from an EMBL/GenBank/DDBJ whole genome shotgun (WGS) entry which is preliminary data.</text>
</comment>
<dbReference type="Proteomes" id="UP001404956">
    <property type="component" value="Unassembled WGS sequence"/>
</dbReference>
<gene>
    <name evidence="1" type="ORF">Dalu01_01232</name>
</gene>
<reference evidence="1 2" key="1">
    <citation type="submission" date="2024-02" db="EMBL/GenBank/DDBJ databases">
        <title>Deinococcus aluminii NBRC 112889.</title>
        <authorList>
            <person name="Ichikawa N."/>
            <person name="Katano-Makiyama Y."/>
            <person name="Hidaka K."/>
        </authorList>
    </citation>
    <scope>NUCLEOTIDE SEQUENCE [LARGE SCALE GENOMIC DNA]</scope>
    <source>
        <strain evidence="1 2">NBRC 112889</strain>
    </source>
</reference>
<dbReference type="EMBL" id="BAABRV010000002">
    <property type="protein sequence ID" value="GAA5532841.1"/>
    <property type="molecule type" value="Genomic_DNA"/>
</dbReference>
<sequence length="249" mass="27853">MRLLLHPSLRDLRALYGVEGVMPRFRAYVALMTGGPEFLPLGAFSPMGQRQAAFLDALTELDAEGEAARECRRIEAELEGMPGVFRLLLVVVDEPRNGWTQRWLTDAEWRFQQKYNRLPQSFPAVGFDRWVTVQLWTDAAPSVDTVRREVRASVWRAAWQARHGLPVTLRQMLAQEGGAARFAGEEQWLDPDELAYTREVLTPLLDSDHWPTCFAALYGDDAARSVGFPALGLSHRAGFGLALATGGEL</sequence>
<evidence type="ECO:0000313" key="1">
    <source>
        <dbReference type="EMBL" id="GAA5532841.1"/>
    </source>
</evidence>
<protein>
    <recommendedName>
        <fullName evidence="3">DUF4123 domain-containing protein</fullName>
    </recommendedName>
</protein>
<accession>A0ABP9XEA8</accession>
<evidence type="ECO:0008006" key="3">
    <source>
        <dbReference type="Google" id="ProtNLM"/>
    </source>
</evidence>
<dbReference type="RefSeq" id="WP_345452287.1">
    <property type="nucleotide sequence ID" value="NZ_BAABRV010000002.1"/>
</dbReference>
<evidence type="ECO:0000313" key="2">
    <source>
        <dbReference type="Proteomes" id="UP001404956"/>
    </source>
</evidence>
<name>A0ABP9XEA8_9DEIO</name>